<gene>
    <name evidence="1" type="ORF">RSOLAG22IIIB_10454</name>
</gene>
<dbReference type="Proteomes" id="UP000044841">
    <property type="component" value="Unassembled WGS sequence"/>
</dbReference>
<accession>A0A0K6G3Q8</accession>
<sequence length="183" mass="19630">MLPTIFTNARVTVFVIPRRVGTSTLVATAVAEELAGAFDQATTLRALRINRTGGARPTPCTDIPRDTTWPFDTVGTWQTCVGNSPIAHTAYSRTVESRPVGRLFGTEFRSHLERQGGAPIARSSFCSSATALTPTPSPIMSTAIVPSPSAADTIPIVRRSLCWAVWSSASGLHWYRPLFQAGG</sequence>
<evidence type="ECO:0000313" key="2">
    <source>
        <dbReference type="Proteomes" id="UP000044841"/>
    </source>
</evidence>
<proteinExistence type="predicted"/>
<dbReference type="AlphaFoldDB" id="A0A0K6G3Q8"/>
<keyword evidence="2" id="KW-1185">Reference proteome</keyword>
<protein>
    <submittedName>
        <fullName evidence="1">Uncharacterized protein</fullName>
    </submittedName>
</protein>
<evidence type="ECO:0000313" key="1">
    <source>
        <dbReference type="EMBL" id="CUA73014.1"/>
    </source>
</evidence>
<reference evidence="1 2" key="1">
    <citation type="submission" date="2015-07" db="EMBL/GenBank/DDBJ databases">
        <authorList>
            <person name="Noorani M."/>
        </authorList>
    </citation>
    <scope>NUCLEOTIDE SEQUENCE [LARGE SCALE GENOMIC DNA]</scope>
    <source>
        <strain evidence="1">BBA 69670</strain>
    </source>
</reference>
<name>A0A0K6G3Q8_9AGAM</name>
<organism evidence="1 2">
    <name type="scientific">Rhizoctonia solani</name>
    <dbReference type="NCBI Taxonomy" id="456999"/>
    <lineage>
        <taxon>Eukaryota</taxon>
        <taxon>Fungi</taxon>
        <taxon>Dikarya</taxon>
        <taxon>Basidiomycota</taxon>
        <taxon>Agaricomycotina</taxon>
        <taxon>Agaricomycetes</taxon>
        <taxon>Cantharellales</taxon>
        <taxon>Ceratobasidiaceae</taxon>
        <taxon>Rhizoctonia</taxon>
    </lineage>
</organism>
<dbReference type="EMBL" id="CYGV01001335">
    <property type="protein sequence ID" value="CUA73014.1"/>
    <property type="molecule type" value="Genomic_DNA"/>
</dbReference>